<dbReference type="AlphaFoldDB" id="A0AAV9BSI1"/>
<organism evidence="3 4">
    <name type="scientific">Acorus gramineus</name>
    <name type="common">Dwarf sweet flag</name>
    <dbReference type="NCBI Taxonomy" id="55184"/>
    <lineage>
        <taxon>Eukaryota</taxon>
        <taxon>Viridiplantae</taxon>
        <taxon>Streptophyta</taxon>
        <taxon>Embryophyta</taxon>
        <taxon>Tracheophyta</taxon>
        <taxon>Spermatophyta</taxon>
        <taxon>Magnoliopsida</taxon>
        <taxon>Liliopsida</taxon>
        <taxon>Acoraceae</taxon>
        <taxon>Acorus</taxon>
    </lineage>
</organism>
<dbReference type="Gene3D" id="3.30.70.330">
    <property type="match status" value="1"/>
</dbReference>
<name>A0AAV9BSI1_ACOGR</name>
<evidence type="ECO:0000313" key="4">
    <source>
        <dbReference type="Proteomes" id="UP001179952"/>
    </source>
</evidence>
<evidence type="ECO:0000256" key="1">
    <source>
        <dbReference type="PROSITE-ProRule" id="PRU00176"/>
    </source>
</evidence>
<keyword evidence="4" id="KW-1185">Reference proteome</keyword>
<reference evidence="3" key="1">
    <citation type="journal article" date="2023" name="Nat. Commun.">
        <title>Diploid and tetraploid genomes of Acorus and the evolution of monocots.</title>
        <authorList>
            <person name="Ma L."/>
            <person name="Liu K.W."/>
            <person name="Li Z."/>
            <person name="Hsiao Y.Y."/>
            <person name="Qi Y."/>
            <person name="Fu T."/>
            <person name="Tang G.D."/>
            <person name="Zhang D."/>
            <person name="Sun W.H."/>
            <person name="Liu D.K."/>
            <person name="Li Y."/>
            <person name="Chen G.Z."/>
            <person name="Liu X.D."/>
            <person name="Liao X.Y."/>
            <person name="Jiang Y.T."/>
            <person name="Yu X."/>
            <person name="Hao Y."/>
            <person name="Huang J."/>
            <person name="Zhao X.W."/>
            <person name="Ke S."/>
            <person name="Chen Y.Y."/>
            <person name="Wu W.L."/>
            <person name="Hsu J.L."/>
            <person name="Lin Y.F."/>
            <person name="Huang M.D."/>
            <person name="Li C.Y."/>
            <person name="Huang L."/>
            <person name="Wang Z.W."/>
            <person name="Zhao X."/>
            <person name="Zhong W.Y."/>
            <person name="Peng D.H."/>
            <person name="Ahmad S."/>
            <person name="Lan S."/>
            <person name="Zhang J.S."/>
            <person name="Tsai W.C."/>
            <person name="Van de Peer Y."/>
            <person name="Liu Z.J."/>
        </authorList>
    </citation>
    <scope>NUCLEOTIDE SEQUENCE</scope>
    <source>
        <strain evidence="3">SCP</strain>
    </source>
</reference>
<evidence type="ECO:0000259" key="2">
    <source>
        <dbReference type="PROSITE" id="PS50102"/>
    </source>
</evidence>
<dbReference type="FunFam" id="3.30.70.330:FF:000820">
    <property type="entry name" value="RNA recognition motif-containing protein"/>
    <property type="match status" value="1"/>
</dbReference>
<gene>
    <name evidence="3" type="ORF">QJS04_geneDACA018780</name>
</gene>
<dbReference type="SUPFAM" id="SSF54928">
    <property type="entry name" value="RNA-binding domain, RBD"/>
    <property type="match status" value="1"/>
</dbReference>
<reference evidence="3" key="2">
    <citation type="submission" date="2023-06" db="EMBL/GenBank/DDBJ databases">
        <authorList>
            <person name="Ma L."/>
            <person name="Liu K.-W."/>
            <person name="Li Z."/>
            <person name="Hsiao Y.-Y."/>
            <person name="Qi Y."/>
            <person name="Fu T."/>
            <person name="Tang G."/>
            <person name="Zhang D."/>
            <person name="Sun W.-H."/>
            <person name="Liu D.-K."/>
            <person name="Li Y."/>
            <person name="Chen G.-Z."/>
            <person name="Liu X.-D."/>
            <person name="Liao X.-Y."/>
            <person name="Jiang Y.-T."/>
            <person name="Yu X."/>
            <person name="Hao Y."/>
            <person name="Huang J."/>
            <person name="Zhao X.-W."/>
            <person name="Ke S."/>
            <person name="Chen Y.-Y."/>
            <person name="Wu W.-L."/>
            <person name="Hsu J.-L."/>
            <person name="Lin Y.-F."/>
            <person name="Huang M.-D."/>
            <person name="Li C.-Y."/>
            <person name="Huang L."/>
            <person name="Wang Z.-W."/>
            <person name="Zhao X."/>
            <person name="Zhong W.-Y."/>
            <person name="Peng D.-H."/>
            <person name="Ahmad S."/>
            <person name="Lan S."/>
            <person name="Zhang J.-S."/>
            <person name="Tsai W.-C."/>
            <person name="Van De Peer Y."/>
            <person name="Liu Z.-J."/>
        </authorList>
    </citation>
    <scope>NUCLEOTIDE SEQUENCE</scope>
    <source>
        <strain evidence="3">SCP</strain>
        <tissue evidence="3">Leaves</tissue>
    </source>
</reference>
<evidence type="ECO:0000313" key="3">
    <source>
        <dbReference type="EMBL" id="KAK1279038.1"/>
    </source>
</evidence>
<keyword evidence="1" id="KW-0694">RNA-binding</keyword>
<proteinExistence type="predicted"/>
<dbReference type="PROSITE" id="PS50102">
    <property type="entry name" value="RRM"/>
    <property type="match status" value="1"/>
</dbReference>
<dbReference type="SMART" id="SM00360">
    <property type="entry name" value="RRM"/>
    <property type="match status" value="1"/>
</dbReference>
<comment type="caution">
    <text evidence="3">The sequence shown here is derived from an EMBL/GenBank/DDBJ whole genome shotgun (WGS) entry which is preliminary data.</text>
</comment>
<accession>A0AAV9BSI1</accession>
<dbReference type="InterPro" id="IPR000504">
    <property type="entry name" value="RRM_dom"/>
</dbReference>
<dbReference type="Proteomes" id="UP001179952">
    <property type="component" value="Unassembled WGS sequence"/>
</dbReference>
<dbReference type="Pfam" id="PF00076">
    <property type="entry name" value="RRM_1"/>
    <property type="match status" value="1"/>
</dbReference>
<dbReference type="GO" id="GO:0003723">
    <property type="term" value="F:RNA binding"/>
    <property type="evidence" value="ECO:0007669"/>
    <property type="project" value="UniProtKB-UniRule"/>
</dbReference>
<dbReference type="InterPro" id="IPR012677">
    <property type="entry name" value="Nucleotide-bd_a/b_plait_sf"/>
</dbReference>
<sequence>MDPCYLRMGLDPQLTVSHNWTIDVRDIRTVKVSNISLAATEKDIKEFFSFSGDIEYVEMQKESEISQLAYVTFKESQGAETATLLSGATIIDLSVNIMPVENYHLPAAAFKSTKVGHPPVSRLRTRTYVIELTLQKCIEALFLETGIVVGAEEVKLSGGAEAAVKKAEDVVSSMLAKGFVLGKDALNKAKAFDERLHLIGNASATVVSLDRRIGLSEKISLGTAAVNGKVREVDEMFQVSDRTRSALIAAEQKACNAGSVLLSMPYVSTGASWVSSAISMVAKAAGDVGSKTREKVDKAEEEKKEIISEERRGMVREFAQIHLDEGEPPMLSMDAGAEDQLGII</sequence>
<dbReference type="InterPro" id="IPR035979">
    <property type="entry name" value="RBD_domain_sf"/>
</dbReference>
<dbReference type="PANTHER" id="PTHR32343">
    <property type="entry name" value="SERINE/ARGININE-RICH SPLICING FACTOR"/>
    <property type="match status" value="1"/>
</dbReference>
<dbReference type="PANTHER" id="PTHR32343:SF19">
    <property type="entry name" value="OS11G0549537 PROTEIN"/>
    <property type="match status" value="1"/>
</dbReference>
<dbReference type="EMBL" id="JAUJYN010000002">
    <property type="protein sequence ID" value="KAK1279038.1"/>
    <property type="molecule type" value="Genomic_DNA"/>
</dbReference>
<feature type="domain" description="RRM" evidence="2">
    <location>
        <begin position="28"/>
        <end position="102"/>
    </location>
</feature>
<protein>
    <recommendedName>
        <fullName evidence="2">RRM domain-containing protein</fullName>
    </recommendedName>
</protein>